<evidence type="ECO:0000313" key="3">
    <source>
        <dbReference type="Proteomes" id="UP000319949"/>
    </source>
</evidence>
<evidence type="ECO:0000313" key="2">
    <source>
        <dbReference type="EMBL" id="TWA99584.1"/>
    </source>
</evidence>
<feature type="region of interest" description="Disordered" evidence="1">
    <location>
        <begin position="83"/>
        <end position="108"/>
    </location>
</feature>
<proteinExistence type="predicted"/>
<name>A0A560DR34_9BRAD</name>
<gene>
    <name evidence="2" type="ORF">FBZ96_104560</name>
</gene>
<dbReference type="AlphaFoldDB" id="A0A560DR34"/>
<accession>A0A560DR34</accession>
<organism evidence="2 3">
    <name type="scientific">Bradyrhizobium stylosanthis</name>
    <dbReference type="NCBI Taxonomy" id="1803665"/>
    <lineage>
        <taxon>Bacteria</taxon>
        <taxon>Pseudomonadati</taxon>
        <taxon>Pseudomonadota</taxon>
        <taxon>Alphaproteobacteria</taxon>
        <taxon>Hyphomicrobiales</taxon>
        <taxon>Nitrobacteraceae</taxon>
        <taxon>Bradyrhizobium</taxon>
    </lineage>
</organism>
<comment type="caution">
    <text evidence="2">The sequence shown here is derived from an EMBL/GenBank/DDBJ whole genome shotgun (WGS) entry which is preliminary data.</text>
</comment>
<protein>
    <submittedName>
        <fullName evidence="2">Uncharacterized protein</fullName>
    </submittedName>
</protein>
<feature type="compositionally biased region" description="Pro residues" evidence="1">
    <location>
        <begin position="95"/>
        <end position="106"/>
    </location>
</feature>
<reference evidence="2 3" key="1">
    <citation type="submission" date="2019-06" db="EMBL/GenBank/DDBJ databases">
        <title>Genomic Encyclopedia of Type Strains, Phase IV (KMG-V): Genome sequencing to study the core and pangenomes of soil and plant-associated prokaryotes.</title>
        <authorList>
            <person name="Whitman W."/>
        </authorList>
    </citation>
    <scope>NUCLEOTIDE SEQUENCE [LARGE SCALE GENOMIC DNA]</scope>
    <source>
        <strain evidence="2 3">BR 510</strain>
    </source>
</reference>
<keyword evidence="3" id="KW-1185">Reference proteome</keyword>
<evidence type="ECO:0000256" key="1">
    <source>
        <dbReference type="SAM" id="MobiDB-lite"/>
    </source>
</evidence>
<dbReference type="Proteomes" id="UP000319949">
    <property type="component" value="Unassembled WGS sequence"/>
</dbReference>
<sequence length="205" mass="22327">MVLRLMARSPRGAMHYCPRRLADDRCARPVGPLTTASLDAQTPGVRTTRFYRPRTFLPKHPEARACSPPKPKGNAVTAPCRSRMMDGSRGSPALPSRPAPALPRPSHPGLRIVTIAKRPFDGRDGMPFNRNRKFGQSEYFALEPLDLHVAVLPVGWRGNGGRKARPYRGFSDWATASQKACSSMSPLTLACSASCIAYGPATFAP</sequence>
<dbReference type="EMBL" id="VITK01000004">
    <property type="protein sequence ID" value="TWA99584.1"/>
    <property type="molecule type" value="Genomic_DNA"/>
</dbReference>